<dbReference type="GO" id="GO:0042134">
    <property type="term" value="F:rRNA primary transcript binding"/>
    <property type="evidence" value="ECO:0007669"/>
    <property type="project" value="TreeGrafter"/>
</dbReference>
<feature type="compositionally biased region" description="Acidic residues" evidence="7">
    <location>
        <begin position="549"/>
        <end position="565"/>
    </location>
</feature>
<evidence type="ECO:0000256" key="4">
    <source>
        <dbReference type="ARBA" id="ARBA00022490"/>
    </source>
</evidence>
<evidence type="ECO:0000256" key="7">
    <source>
        <dbReference type="SAM" id="MobiDB-lite"/>
    </source>
</evidence>
<feature type="region of interest" description="Disordered" evidence="7">
    <location>
        <begin position="453"/>
        <end position="473"/>
    </location>
</feature>
<proteinExistence type="inferred from homology"/>
<evidence type="ECO:0000313" key="8">
    <source>
        <dbReference type="EMBL" id="TNN49596.1"/>
    </source>
</evidence>
<keyword evidence="6" id="KW-0175">Coiled coil</keyword>
<evidence type="ECO:0000256" key="3">
    <source>
        <dbReference type="ARBA" id="ARBA00008836"/>
    </source>
</evidence>
<comment type="caution">
    <text evidence="8">The sequence shown here is derived from an EMBL/GenBank/DDBJ whole genome shotgun (WGS) entry which is preliminary data.</text>
</comment>
<evidence type="ECO:0000313" key="9">
    <source>
        <dbReference type="Proteomes" id="UP000314294"/>
    </source>
</evidence>
<dbReference type="AlphaFoldDB" id="A0A4Z2G7P0"/>
<organism evidence="8 9">
    <name type="scientific">Liparis tanakae</name>
    <name type="common">Tanaka's snailfish</name>
    <dbReference type="NCBI Taxonomy" id="230148"/>
    <lineage>
        <taxon>Eukaryota</taxon>
        <taxon>Metazoa</taxon>
        <taxon>Chordata</taxon>
        <taxon>Craniata</taxon>
        <taxon>Vertebrata</taxon>
        <taxon>Euteleostomi</taxon>
        <taxon>Actinopterygii</taxon>
        <taxon>Neopterygii</taxon>
        <taxon>Teleostei</taxon>
        <taxon>Neoteleostei</taxon>
        <taxon>Acanthomorphata</taxon>
        <taxon>Eupercaria</taxon>
        <taxon>Perciformes</taxon>
        <taxon>Cottioidei</taxon>
        <taxon>Cottales</taxon>
        <taxon>Liparidae</taxon>
        <taxon>Liparis</taxon>
    </lineage>
</organism>
<evidence type="ECO:0000256" key="5">
    <source>
        <dbReference type="ARBA" id="ARBA00023136"/>
    </source>
</evidence>
<keyword evidence="5" id="KW-0472">Membrane</keyword>
<accession>A0A4Z2G7P0</accession>
<reference evidence="8 9" key="1">
    <citation type="submission" date="2019-03" db="EMBL/GenBank/DDBJ databases">
        <title>First draft genome of Liparis tanakae, snailfish: a comprehensive survey of snailfish specific genes.</title>
        <authorList>
            <person name="Kim W."/>
            <person name="Song I."/>
            <person name="Jeong J.-H."/>
            <person name="Kim D."/>
            <person name="Kim S."/>
            <person name="Ryu S."/>
            <person name="Song J.Y."/>
            <person name="Lee S.K."/>
        </authorList>
    </citation>
    <scope>NUCLEOTIDE SEQUENCE [LARGE SCALE GENOMIC DNA]</scope>
    <source>
        <tissue evidence="8">Muscle</tissue>
    </source>
</reference>
<dbReference type="GO" id="GO:0006363">
    <property type="term" value="P:termination of RNA polymerase I transcription"/>
    <property type="evidence" value="ECO:0007669"/>
    <property type="project" value="TreeGrafter"/>
</dbReference>
<name>A0A4Z2G7P0_9TELE</name>
<gene>
    <name evidence="8" type="primary">Ptrf_1</name>
    <name evidence="8" type="ORF">EYF80_040214</name>
</gene>
<dbReference type="Gene3D" id="1.10.287.700">
    <property type="entry name" value="Helix hairpin bin"/>
    <property type="match status" value="1"/>
</dbReference>
<feature type="compositionally biased region" description="Basic and acidic residues" evidence="7">
    <location>
        <begin position="459"/>
        <end position="470"/>
    </location>
</feature>
<dbReference type="Pfam" id="PF15237">
    <property type="entry name" value="PTRF_SDPR"/>
    <property type="match status" value="2"/>
</dbReference>
<dbReference type="PANTHER" id="PTHR15240">
    <property type="entry name" value="CAVIN"/>
    <property type="match status" value="1"/>
</dbReference>
<feature type="coiled-coil region" evidence="6">
    <location>
        <begin position="147"/>
        <end position="174"/>
    </location>
</feature>
<dbReference type="Proteomes" id="UP000314294">
    <property type="component" value="Unassembled WGS sequence"/>
</dbReference>
<dbReference type="OrthoDB" id="8951679at2759"/>
<evidence type="ECO:0000256" key="2">
    <source>
        <dbReference type="ARBA" id="ARBA00004496"/>
    </source>
</evidence>
<dbReference type="PANTHER" id="PTHR15240:SF3">
    <property type="entry name" value="CAVEOLAE-ASSOCIATED PROTEIN 1"/>
    <property type="match status" value="1"/>
</dbReference>
<dbReference type="SUPFAM" id="SSF58113">
    <property type="entry name" value="Apolipoprotein A-I"/>
    <property type="match status" value="1"/>
</dbReference>
<feature type="region of interest" description="Disordered" evidence="7">
    <location>
        <begin position="386"/>
        <end position="434"/>
    </location>
</feature>
<keyword evidence="9" id="KW-1185">Reference proteome</keyword>
<keyword evidence="4" id="KW-0963">Cytoplasm</keyword>
<feature type="compositionally biased region" description="Acidic residues" evidence="7">
    <location>
        <begin position="22"/>
        <end position="39"/>
    </location>
</feature>
<sequence>MAAMEALEFTSAQLEPHTLTEISDDEVNLPPSDDEDDADAFAAAKKEPSTAGTEGDVAAPDEAAVSAADKPDQQVNGVMVLTLLDKIIGAVDQIQQTQTGLEARQQDMERSVYGIQSELSKLAKSHSTTSNSVNKMMEKVRKVSVNVKTVRATLEKQGGQIKKLENNEAELLKRRNFKVMIYQQQSSILSSPRALTVSAHEFILACTIEVGVRVHNDVQLHPGSSEEGSKFILDPPLTISPRGLSPRCVIPMTCAISRPLGKPPPAGGRHVDRSSTSLVLSRFKPGADEVKVASKLSVSKSMKVSDAVSGSRGGSMLELKEAVEEEEGGEAEKADMPHIDLSSDEEGVEIEEILEETRAERIKRSSLQRVQTLKTVFSKEKIDKTRAKTKEKLEKTKQKTKDNLEKTKQKTKDNLEKTKQKTKDNLEKTRQKTKDNIEKTRHNIEMKMGKLGTQMTVNPERKQKMQTSREKVKKAFTPDHVVYARSQTASYKVPPFTFHVKKVREGIAEVVQGTEMVEVSQDLDAFEGVDVEVEEEVVEVEMEMMNGGGDEDEADDDEEEDNEDALQEKEDRDRDSD</sequence>
<dbReference type="GO" id="GO:0006361">
    <property type="term" value="P:transcription initiation at RNA polymerase I promoter"/>
    <property type="evidence" value="ECO:0007669"/>
    <property type="project" value="TreeGrafter"/>
</dbReference>
<evidence type="ECO:0000256" key="1">
    <source>
        <dbReference type="ARBA" id="ARBA00004345"/>
    </source>
</evidence>
<protein>
    <submittedName>
        <fullName evidence="8">Polymerase I and transcript release factor</fullName>
    </submittedName>
</protein>
<feature type="region of interest" description="Disordered" evidence="7">
    <location>
        <begin position="542"/>
        <end position="577"/>
    </location>
</feature>
<feature type="compositionally biased region" description="Basic and acidic residues" evidence="7">
    <location>
        <begin position="566"/>
        <end position="577"/>
    </location>
</feature>
<feature type="region of interest" description="Disordered" evidence="7">
    <location>
        <begin position="1"/>
        <end position="57"/>
    </location>
</feature>
<dbReference type="GO" id="GO:0005901">
    <property type="term" value="C:caveola"/>
    <property type="evidence" value="ECO:0007669"/>
    <property type="project" value="UniProtKB-SubCell"/>
</dbReference>
<comment type="subcellular location">
    <subcellularLocation>
        <location evidence="2">Cytoplasm</location>
    </subcellularLocation>
    <subcellularLocation>
        <location evidence="1">Membrane</location>
        <location evidence="1">Caveola</location>
    </subcellularLocation>
</comment>
<evidence type="ECO:0000256" key="6">
    <source>
        <dbReference type="SAM" id="Coils"/>
    </source>
</evidence>
<dbReference type="GO" id="GO:0005737">
    <property type="term" value="C:cytoplasm"/>
    <property type="evidence" value="ECO:0007669"/>
    <property type="project" value="UniProtKB-SubCell"/>
</dbReference>
<dbReference type="InterPro" id="IPR026752">
    <property type="entry name" value="Cavin_fam"/>
</dbReference>
<comment type="similarity">
    <text evidence="3">Belongs to the CAVIN family.</text>
</comment>
<dbReference type="EMBL" id="SRLO01000649">
    <property type="protein sequence ID" value="TNN49596.1"/>
    <property type="molecule type" value="Genomic_DNA"/>
</dbReference>